<protein>
    <submittedName>
        <fullName evidence="1">1459_t:CDS:1</fullName>
    </submittedName>
</protein>
<gene>
    <name evidence="1" type="ORF">FCALED_LOCUS9812</name>
</gene>
<accession>A0A9N9D4L0</accession>
<comment type="caution">
    <text evidence="1">The sequence shown here is derived from an EMBL/GenBank/DDBJ whole genome shotgun (WGS) entry which is preliminary data.</text>
</comment>
<evidence type="ECO:0000313" key="2">
    <source>
        <dbReference type="Proteomes" id="UP000789570"/>
    </source>
</evidence>
<feature type="non-terminal residue" evidence="1">
    <location>
        <position position="1"/>
    </location>
</feature>
<proteinExistence type="predicted"/>
<name>A0A9N9D4L0_9GLOM</name>
<dbReference type="AlphaFoldDB" id="A0A9N9D4L0"/>
<keyword evidence="2" id="KW-1185">Reference proteome</keyword>
<dbReference type="Proteomes" id="UP000789570">
    <property type="component" value="Unassembled WGS sequence"/>
</dbReference>
<evidence type="ECO:0000313" key="1">
    <source>
        <dbReference type="EMBL" id="CAG8626085.1"/>
    </source>
</evidence>
<sequence length="254" mass="27852">TLSPGDYGDYEEFDGRQSLMASVARVVTHQVRRTGYKPIQQQSSRIVSTSPTLSAISSEEPVNSSSSNVHPFLRTSVKNVVTHEKDRLASALFSGVGTNEGMNSSIGHSVDVSRIGNLPKHHPRKSMGASQHHAKTESTFLETYSNNRGSLLMNYFLAVLEDGINEKINVNTSGIGSIGGSWKVIEVIDREAIAASQYNHPSQISSSTLSLSGNIVLLHFKIQPLHCVFTIRSNIGGIIDDVTEEMKSYFMWQE</sequence>
<dbReference type="EMBL" id="CAJVPQ010003366">
    <property type="protein sequence ID" value="CAG8626085.1"/>
    <property type="molecule type" value="Genomic_DNA"/>
</dbReference>
<reference evidence="1" key="1">
    <citation type="submission" date="2021-06" db="EMBL/GenBank/DDBJ databases">
        <authorList>
            <person name="Kallberg Y."/>
            <person name="Tangrot J."/>
            <person name="Rosling A."/>
        </authorList>
    </citation>
    <scope>NUCLEOTIDE SEQUENCE</scope>
    <source>
        <strain evidence="1">UK204</strain>
    </source>
</reference>
<organism evidence="1 2">
    <name type="scientific">Funneliformis caledonium</name>
    <dbReference type="NCBI Taxonomy" id="1117310"/>
    <lineage>
        <taxon>Eukaryota</taxon>
        <taxon>Fungi</taxon>
        <taxon>Fungi incertae sedis</taxon>
        <taxon>Mucoromycota</taxon>
        <taxon>Glomeromycotina</taxon>
        <taxon>Glomeromycetes</taxon>
        <taxon>Glomerales</taxon>
        <taxon>Glomeraceae</taxon>
        <taxon>Funneliformis</taxon>
    </lineage>
</organism>